<feature type="region of interest" description="Disordered" evidence="2">
    <location>
        <begin position="284"/>
        <end position="364"/>
    </location>
</feature>
<dbReference type="GO" id="GO:0019888">
    <property type="term" value="F:protein phosphatase regulator activity"/>
    <property type="evidence" value="ECO:0007669"/>
    <property type="project" value="InterPro"/>
</dbReference>
<dbReference type="GO" id="GO:0005634">
    <property type="term" value="C:nucleus"/>
    <property type="evidence" value="ECO:0007669"/>
    <property type="project" value="TreeGrafter"/>
</dbReference>
<dbReference type="PANTHER" id="PTHR16487:SF0">
    <property type="entry name" value="PROTEIN PHOSPHATASE 4 REGULATORY SUBUNIT 2-RELATED"/>
    <property type="match status" value="1"/>
</dbReference>
<feature type="region of interest" description="Disordered" evidence="2">
    <location>
        <begin position="385"/>
        <end position="422"/>
    </location>
</feature>
<dbReference type="AlphaFoldDB" id="A0A0L0VWT9"/>
<feature type="non-terminal residue" evidence="3">
    <location>
        <position position="1"/>
    </location>
</feature>
<reference evidence="4" key="1">
    <citation type="submission" date="2014-03" db="EMBL/GenBank/DDBJ databases">
        <title>The Genome Sequence of Puccinia striiformis f. sp. tritici PST-78.</title>
        <authorList>
            <consortium name="The Broad Institute Genome Sequencing Platform"/>
            <person name="Cuomo C."/>
            <person name="Hulbert S."/>
            <person name="Chen X."/>
            <person name="Walker B."/>
            <person name="Young S.K."/>
            <person name="Zeng Q."/>
            <person name="Gargeya S."/>
            <person name="Fitzgerald M."/>
            <person name="Haas B."/>
            <person name="Abouelleil A."/>
            <person name="Alvarado L."/>
            <person name="Arachchi H.M."/>
            <person name="Berlin A.M."/>
            <person name="Chapman S.B."/>
            <person name="Goldberg J."/>
            <person name="Griggs A."/>
            <person name="Gujja S."/>
            <person name="Hansen M."/>
            <person name="Howarth C."/>
            <person name="Imamovic A."/>
            <person name="Larimer J."/>
            <person name="McCowan C."/>
            <person name="Montmayeur A."/>
            <person name="Murphy C."/>
            <person name="Neiman D."/>
            <person name="Pearson M."/>
            <person name="Priest M."/>
            <person name="Roberts A."/>
            <person name="Saif S."/>
            <person name="Shea T."/>
            <person name="Sisk P."/>
            <person name="Sykes S."/>
            <person name="Wortman J."/>
            <person name="Nusbaum C."/>
            <person name="Birren B."/>
        </authorList>
    </citation>
    <scope>NUCLEOTIDE SEQUENCE [LARGE SCALE GENOMIC DNA]</scope>
    <source>
        <strain evidence="4">race PST-78</strain>
    </source>
</reference>
<comment type="similarity">
    <text evidence="1">Belongs to the PPP4R2 family.</text>
</comment>
<dbReference type="EMBL" id="AJIL01000016">
    <property type="protein sequence ID" value="KNF03733.1"/>
    <property type="molecule type" value="Genomic_DNA"/>
</dbReference>
<dbReference type="GO" id="GO:0030289">
    <property type="term" value="C:protein phosphatase 4 complex"/>
    <property type="evidence" value="ECO:0007669"/>
    <property type="project" value="InterPro"/>
</dbReference>
<protein>
    <submittedName>
        <fullName evidence="3">Uncharacterized protein</fullName>
    </submittedName>
</protein>
<dbReference type="PANTHER" id="PTHR16487">
    <property type="entry name" value="PPP4R2-RELATED PROTEIN"/>
    <property type="match status" value="1"/>
</dbReference>
<evidence type="ECO:0000256" key="1">
    <source>
        <dbReference type="ARBA" id="ARBA00009207"/>
    </source>
</evidence>
<evidence type="ECO:0000313" key="3">
    <source>
        <dbReference type="EMBL" id="KNF03733.1"/>
    </source>
</evidence>
<feature type="compositionally biased region" description="Polar residues" evidence="2">
    <location>
        <begin position="389"/>
        <end position="399"/>
    </location>
</feature>
<sequence>MNADLAQLQVQPIRNGFTQSTQAQSFHVSRPSAASSPIEIHFDELDRFEWNDQFQEVLTSLAQTGLPPPLSTLSWSTLLQAMLFCLKRTVQNYLKLGEASLYDTREEPAGGWLWTSEDLQKNIDRISIAFKDFSDESVGTEPEEQQELTSSGPSDHSSPIRGIQCAPFTIQRLAELMFHESNLSSSNSIGIHPHYTTLPKYLRAIQRVLSVSSPVKSFSISTFTSSESYQFAVPSTDNHSTSSSVNGDITYASIIHTPRPRRHSTSTPITPILSPVPWLVNSDDRQSLSPEVSSSDGRRSRHTSPLLLSSETDERPITPPLTSISSPLPITTTPSHNPLTPTLISPTRNNHTSPVPNLPQETITSPPLQVVPIRSEIIPSVDQPVIGNSIPQLENSDISENAKQETESKISPSKGDVTMEDS</sequence>
<evidence type="ECO:0000256" key="2">
    <source>
        <dbReference type="SAM" id="MobiDB-lite"/>
    </source>
</evidence>
<feature type="compositionally biased region" description="Polar residues" evidence="2">
    <location>
        <begin position="147"/>
        <end position="157"/>
    </location>
</feature>
<keyword evidence="4" id="KW-1185">Reference proteome</keyword>
<name>A0A0L0VWT9_9BASI</name>
<feature type="compositionally biased region" description="Polar residues" evidence="2">
    <location>
        <begin position="336"/>
        <end position="364"/>
    </location>
</feature>
<dbReference type="InterPro" id="IPR015267">
    <property type="entry name" value="PPP4R2"/>
</dbReference>
<comment type="caution">
    <text evidence="3">The sequence shown here is derived from an EMBL/GenBank/DDBJ whole genome shotgun (WGS) entry which is preliminary data.</text>
</comment>
<gene>
    <name evidence="3" type="ORF">PSTG_03256</name>
</gene>
<feature type="region of interest" description="Disordered" evidence="2">
    <location>
        <begin position="138"/>
        <end position="160"/>
    </location>
</feature>
<proteinExistence type="inferred from homology"/>
<organism evidence="3 4">
    <name type="scientific">Puccinia striiformis f. sp. tritici PST-78</name>
    <dbReference type="NCBI Taxonomy" id="1165861"/>
    <lineage>
        <taxon>Eukaryota</taxon>
        <taxon>Fungi</taxon>
        <taxon>Dikarya</taxon>
        <taxon>Basidiomycota</taxon>
        <taxon>Pucciniomycotina</taxon>
        <taxon>Pucciniomycetes</taxon>
        <taxon>Pucciniales</taxon>
        <taxon>Pucciniaceae</taxon>
        <taxon>Puccinia</taxon>
    </lineage>
</organism>
<evidence type="ECO:0000313" key="4">
    <source>
        <dbReference type="Proteomes" id="UP000054564"/>
    </source>
</evidence>
<feature type="compositionally biased region" description="Low complexity" evidence="2">
    <location>
        <begin position="320"/>
        <end position="335"/>
    </location>
</feature>
<dbReference type="OrthoDB" id="341898at2759"/>
<dbReference type="STRING" id="1165861.A0A0L0VWT9"/>
<dbReference type="GO" id="GO:0005737">
    <property type="term" value="C:cytoplasm"/>
    <property type="evidence" value="ECO:0007669"/>
    <property type="project" value="TreeGrafter"/>
</dbReference>
<accession>A0A0L0VWT9</accession>
<dbReference type="Proteomes" id="UP000054564">
    <property type="component" value="Unassembled WGS sequence"/>
</dbReference>